<feature type="chain" id="PRO_5032781254" evidence="3">
    <location>
        <begin position="31"/>
        <end position="197"/>
    </location>
</feature>
<organism evidence="4 5">
    <name type="scientific">Polarella glacialis</name>
    <name type="common">Dinoflagellate</name>
    <dbReference type="NCBI Taxonomy" id="89957"/>
    <lineage>
        <taxon>Eukaryota</taxon>
        <taxon>Sar</taxon>
        <taxon>Alveolata</taxon>
        <taxon>Dinophyceae</taxon>
        <taxon>Suessiales</taxon>
        <taxon>Suessiaceae</taxon>
        <taxon>Polarella</taxon>
    </lineage>
</organism>
<feature type="region of interest" description="Disordered" evidence="1">
    <location>
        <begin position="68"/>
        <end position="95"/>
    </location>
</feature>
<dbReference type="AlphaFoldDB" id="A0A813DXB2"/>
<name>A0A813DXB2_POLGL</name>
<dbReference type="EMBL" id="CAJNNV010004063">
    <property type="protein sequence ID" value="CAE8590096.1"/>
    <property type="molecule type" value="Genomic_DNA"/>
</dbReference>
<keyword evidence="2" id="KW-1133">Transmembrane helix</keyword>
<proteinExistence type="predicted"/>
<sequence length="197" mass="21285">MGGCRLARAAHARCFAQLWLLVLVLHPCCAADFERLCAEGATEQCPGRQATARLSLLQRGLEHRVGSVASATADESQQQQQQQHQQQQQQQPVEAMAVEPVRPGKPWTRGAPKKITFTSKQSSRLDFADSPLGYAMAQPPSGWLVGLSFGKGRGVVELAFFILALVGVAAVILLCQQPDLKLAGLDGSAEPETEPWD</sequence>
<keyword evidence="3" id="KW-0732">Signal</keyword>
<keyword evidence="2" id="KW-0472">Membrane</keyword>
<keyword evidence="2" id="KW-0812">Transmembrane</keyword>
<reference evidence="4" key="1">
    <citation type="submission" date="2021-02" db="EMBL/GenBank/DDBJ databases">
        <authorList>
            <person name="Dougan E. K."/>
            <person name="Rhodes N."/>
            <person name="Thang M."/>
            <person name="Chan C."/>
        </authorList>
    </citation>
    <scope>NUCLEOTIDE SEQUENCE</scope>
</reference>
<keyword evidence="5" id="KW-1185">Reference proteome</keyword>
<gene>
    <name evidence="4" type="ORF">PGLA1383_LOCUS8822</name>
</gene>
<feature type="signal peptide" evidence="3">
    <location>
        <begin position="1"/>
        <end position="30"/>
    </location>
</feature>
<comment type="caution">
    <text evidence="4">The sequence shown here is derived from an EMBL/GenBank/DDBJ whole genome shotgun (WGS) entry which is preliminary data.</text>
</comment>
<feature type="compositionally biased region" description="Low complexity" evidence="1">
    <location>
        <begin position="77"/>
        <end position="91"/>
    </location>
</feature>
<evidence type="ECO:0000256" key="2">
    <source>
        <dbReference type="SAM" id="Phobius"/>
    </source>
</evidence>
<evidence type="ECO:0000256" key="1">
    <source>
        <dbReference type="SAM" id="MobiDB-lite"/>
    </source>
</evidence>
<evidence type="ECO:0000313" key="5">
    <source>
        <dbReference type="Proteomes" id="UP000654075"/>
    </source>
</evidence>
<protein>
    <submittedName>
        <fullName evidence="4">Uncharacterized protein</fullName>
    </submittedName>
</protein>
<dbReference type="Proteomes" id="UP000654075">
    <property type="component" value="Unassembled WGS sequence"/>
</dbReference>
<evidence type="ECO:0000313" key="4">
    <source>
        <dbReference type="EMBL" id="CAE8590096.1"/>
    </source>
</evidence>
<accession>A0A813DXB2</accession>
<evidence type="ECO:0000256" key="3">
    <source>
        <dbReference type="SAM" id="SignalP"/>
    </source>
</evidence>
<feature type="transmembrane region" description="Helical" evidence="2">
    <location>
        <begin position="158"/>
        <end position="175"/>
    </location>
</feature>